<dbReference type="EMBL" id="JAAAUB010000001">
    <property type="protein sequence ID" value="NMH15743.1"/>
    <property type="molecule type" value="Genomic_DNA"/>
</dbReference>
<keyword evidence="4" id="KW-1185">Reference proteome</keyword>
<evidence type="ECO:0000313" key="4">
    <source>
        <dbReference type="Proteomes" id="UP000669605"/>
    </source>
</evidence>
<gene>
    <name evidence="3" type="ORF">GV368_01180</name>
</gene>
<keyword evidence="3" id="KW-0449">Lipoprotein</keyword>
<accession>A0ABX1QI65</accession>
<dbReference type="PANTHER" id="PTHR30035">
    <property type="entry name" value="LIPOPROTEIN VACJ-RELATED"/>
    <property type="match status" value="1"/>
</dbReference>
<organism evidence="3 4">
    <name type="scientific">Tepidiphilus baoligensis</name>
    <dbReference type="NCBI Taxonomy" id="2698687"/>
    <lineage>
        <taxon>Bacteria</taxon>
        <taxon>Pseudomonadati</taxon>
        <taxon>Pseudomonadota</taxon>
        <taxon>Hydrogenophilia</taxon>
        <taxon>Hydrogenophilales</taxon>
        <taxon>Hydrogenophilaceae</taxon>
        <taxon>Tepidiphilus</taxon>
    </lineage>
</organism>
<evidence type="ECO:0000256" key="1">
    <source>
        <dbReference type="ARBA" id="ARBA00010634"/>
    </source>
</evidence>
<evidence type="ECO:0000256" key="2">
    <source>
        <dbReference type="ARBA" id="ARBA00022729"/>
    </source>
</evidence>
<dbReference type="InterPro" id="IPR007428">
    <property type="entry name" value="MlaA"/>
</dbReference>
<name>A0ABX1QI65_9PROT</name>
<proteinExistence type="inferred from homology"/>
<dbReference type="Proteomes" id="UP000669605">
    <property type="component" value="Unassembled WGS sequence"/>
</dbReference>
<reference evidence="3 4" key="1">
    <citation type="journal article" date="2020" name="Curr. Microbiol.">
        <title>Tepidiphilus baoligensis sp. nov., a Novel Bacterium of the Family Hydrogenophilaceae Isolated from an Oil Reservoir.</title>
        <authorList>
            <person name="Zhang X."/>
            <person name="Wang G."/>
            <person name="Ma X."/>
            <person name="Yu J."/>
            <person name="You J."/>
            <person name="Xue Y."/>
            <person name="Ma Y."/>
        </authorList>
    </citation>
    <scope>NUCLEOTIDE SEQUENCE [LARGE SCALE GENOMIC DNA]</scope>
    <source>
        <strain evidence="3 4">B18-69</strain>
    </source>
</reference>
<dbReference type="RefSeq" id="WP_169114749.1">
    <property type="nucleotide sequence ID" value="NZ_JAAAUB010000001.1"/>
</dbReference>
<keyword evidence="2" id="KW-0732">Signal</keyword>
<protein>
    <submittedName>
        <fullName evidence="3">VacJ family lipoprotein</fullName>
    </submittedName>
</protein>
<sequence>MSMKGSEVYKYKKTIAVLATGMVLSGCATSQPSHPKDPFEGFNRAMFQINDALDTVVLRPAAVVYDNVLPSPVKTGVSNFFSNLGDLRNAANNLLQGKVEAAFGDLFRFALNSTWGLLGVLDIASEAGIPKHNEDFGQTLAVWGVGDGPYLVLPLLGGRNIRDTAALPVDYYSHPTTYVEGDAAKYSFKAAEIVVKRAELLPADRAIEGRMIDKYAYMRDAYFQRRNYLIHDGNPPIEYEDFNGNGIDGDSGR</sequence>
<dbReference type="PROSITE" id="PS51257">
    <property type="entry name" value="PROKAR_LIPOPROTEIN"/>
    <property type="match status" value="1"/>
</dbReference>
<dbReference type="PANTHER" id="PTHR30035:SF3">
    <property type="entry name" value="INTERMEMBRANE PHOSPHOLIPID TRANSPORT SYSTEM LIPOPROTEIN MLAA"/>
    <property type="match status" value="1"/>
</dbReference>
<dbReference type="PRINTS" id="PR01805">
    <property type="entry name" value="VACJLIPOPROT"/>
</dbReference>
<comment type="caution">
    <text evidence="3">The sequence shown here is derived from an EMBL/GenBank/DDBJ whole genome shotgun (WGS) entry which is preliminary data.</text>
</comment>
<dbReference type="Pfam" id="PF04333">
    <property type="entry name" value="MlaA"/>
    <property type="match status" value="1"/>
</dbReference>
<comment type="similarity">
    <text evidence="1">Belongs to the MlaA family.</text>
</comment>
<evidence type="ECO:0000313" key="3">
    <source>
        <dbReference type="EMBL" id="NMH15743.1"/>
    </source>
</evidence>